<protein>
    <submittedName>
        <fullName evidence="3">Uncharacterized protein</fullName>
    </submittedName>
</protein>
<dbReference type="WBParaSite" id="PSAMB.scaffold2014size26019.g15946.t1">
    <property type="protein sequence ID" value="PSAMB.scaffold2014size26019.g15946.t1"/>
    <property type="gene ID" value="PSAMB.scaffold2014size26019.g15946"/>
</dbReference>
<accession>A0A914VIV4</accession>
<reference evidence="3" key="1">
    <citation type="submission" date="2022-11" db="UniProtKB">
        <authorList>
            <consortium name="WormBaseParasite"/>
        </authorList>
    </citation>
    <scope>IDENTIFICATION</scope>
</reference>
<dbReference type="Proteomes" id="UP000887566">
    <property type="component" value="Unplaced"/>
</dbReference>
<feature type="compositionally biased region" description="Basic residues" evidence="1">
    <location>
        <begin position="550"/>
        <end position="559"/>
    </location>
</feature>
<evidence type="ECO:0000313" key="3">
    <source>
        <dbReference type="WBParaSite" id="PSAMB.scaffold2014size26019.g15946.t1"/>
    </source>
</evidence>
<dbReference type="Gene3D" id="6.10.140.1430">
    <property type="match status" value="1"/>
</dbReference>
<organism evidence="2 3">
    <name type="scientific">Plectus sambesii</name>
    <dbReference type="NCBI Taxonomy" id="2011161"/>
    <lineage>
        <taxon>Eukaryota</taxon>
        <taxon>Metazoa</taxon>
        <taxon>Ecdysozoa</taxon>
        <taxon>Nematoda</taxon>
        <taxon>Chromadorea</taxon>
        <taxon>Plectida</taxon>
        <taxon>Plectina</taxon>
        <taxon>Plectoidea</taxon>
        <taxon>Plectidae</taxon>
        <taxon>Plectus</taxon>
    </lineage>
</organism>
<sequence>MLSSQSVQLDTVVLQNCASNLHYFDRIYQEAVNRRFAIAIRATYPTDQISVRIHCPEVCDIDAVDDDEADQLDDDYLNSIEYQISGPKKQQLINQRDKESLYGRENLRKGVQAILRRFKHFRKLRLTGYFGKTATESILVALNQPKCFPLSLSAIYFKVNKDVLIDFVLIEALASLIKKLTFVGTSERLNWTDDIWLSVANCTQLRSLDYRQETDLTDTELERMQTNLQKCLKTLQIERFRYDLPPMESFSVFDSNWIYESLKENVALRNLQISNTCQSAHINGSIIRYLLTMPLNVVAWTDSTLLPIVGRLRELQVTDEPLHEVEDALKAKPRDMINLLRVRNESGVPLIITYLTYLSCGHSLQLILGSRLDGAAVVFVNMFSSTRARSRRVKGKDEATRHVAIGQRGGDRYENTAAAALFSTVYSDYCSQLSKSLLLLYYSYEELTMADNMEKGTLESAIDRTKEVLHNAAETTMELAHNAAETTMEYAHGAAEATMGYAHDAKVALFGEPNIEDEAAEKVRDAADTVADKVTDAREKVADTAQDVKRKGRKMRKNAGNKIQGNH</sequence>
<evidence type="ECO:0000256" key="1">
    <source>
        <dbReference type="SAM" id="MobiDB-lite"/>
    </source>
</evidence>
<dbReference type="AlphaFoldDB" id="A0A914VIV4"/>
<evidence type="ECO:0000313" key="2">
    <source>
        <dbReference type="Proteomes" id="UP000887566"/>
    </source>
</evidence>
<keyword evidence="2" id="KW-1185">Reference proteome</keyword>
<dbReference type="InterPro" id="IPR032675">
    <property type="entry name" value="LRR_dom_sf"/>
</dbReference>
<name>A0A914VIV4_9BILA</name>
<proteinExistence type="predicted"/>
<feature type="region of interest" description="Disordered" evidence="1">
    <location>
        <begin position="541"/>
        <end position="567"/>
    </location>
</feature>
<dbReference type="Gene3D" id="3.80.10.10">
    <property type="entry name" value="Ribonuclease Inhibitor"/>
    <property type="match status" value="1"/>
</dbReference>